<dbReference type="EMBL" id="JAGFBR010000018">
    <property type="protein sequence ID" value="KAH0450403.1"/>
    <property type="molecule type" value="Genomic_DNA"/>
</dbReference>
<proteinExistence type="predicted"/>
<sequence>MLQCSELRASRYSAYEQRFVGFDALPRHLVKDGERRLGEASLDEAGNQGAPGGSVSFGHFVE</sequence>
<evidence type="ECO:0000313" key="3">
    <source>
        <dbReference type="Proteomes" id="UP000775213"/>
    </source>
</evidence>
<dbReference type="AlphaFoldDB" id="A0AAV7G3Y7"/>
<organism evidence="2 3">
    <name type="scientific">Dendrobium chrysotoxum</name>
    <name type="common">Orchid</name>
    <dbReference type="NCBI Taxonomy" id="161865"/>
    <lineage>
        <taxon>Eukaryota</taxon>
        <taxon>Viridiplantae</taxon>
        <taxon>Streptophyta</taxon>
        <taxon>Embryophyta</taxon>
        <taxon>Tracheophyta</taxon>
        <taxon>Spermatophyta</taxon>
        <taxon>Magnoliopsida</taxon>
        <taxon>Liliopsida</taxon>
        <taxon>Asparagales</taxon>
        <taxon>Orchidaceae</taxon>
        <taxon>Epidendroideae</taxon>
        <taxon>Malaxideae</taxon>
        <taxon>Dendrobiinae</taxon>
        <taxon>Dendrobium</taxon>
    </lineage>
</organism>
<gene>
    <name evidence="2" type="ORF">IEQ34_021095</name>
</gene>
<evidence type="ECO:0000313" key="2">
    <source>
        <dbReference type="EMBL" id="KAH0450403.1"/>
    </source>
</evidence>
<dbReference type="Proteomes" id="UP000775213">
    <property type="component" value="Unassembled WGS sequence"/>
</dbReference>
<evidence type="ECO:0000256" key="1">
    <source>
        <dbReference type="SAM" id="MobiDB-lite"/>
    </source>
</evidence>
<reference evidence="2 3" key="1">
    <citation type="journal article" date="2021" name="Hortic Res">
        <title>Chromosome-scale assembly of the Dendrobium chrysotoxum genome enhances the understanding of orchid evolution.</title>
        <authorList>
            <person name="Zhang Y."/>
            <person name="Zhang G.Q."/>
            <person name="Zhang D."/>
            <person name="Liu X.D."/>
            <person name="Xu X.Y."/>
            <person name="Sun W.H."/>
            <person name="Yu X."/>
            <person name="Zhu X."/>
            <person name="Wang Z.W."/>
            <person name="Zhao X."/>
            <person name="Zhong W.Y."/>
            <person name="Chen H."/>
            <person name="Yin W.L."/>
            <person name="Huang T."/>
            <person name="Niu S.C."/>
            <person name="Liu Z.J."/>
        </authorList>
    </citation>
    <scope>NUCLEOTIDE SEQUENCE [LARGE SCALE GENOMIC DNA]</scope>
    <source>
        <strain evidence="2">Lindl</strain>
    </source>
</reference>
<keyword evidence="3" id="KW-1185">Reference proteome</keyword>
<accession>A0AAV7G3Y7</accession>
<protein>
    <submittedName>
        <fullName evidence="2">Uncharacterized protein</fullName>
    </submittedName>
</protein>
<comment type="caution">
    <text evidence="2">The sequence shown here is derived from an EMBL/GenBank/DDBJ whole genome shotgun (WGS) entry which is preliminary data.</text>
</comment>
<name>A0AAV7G3Y7_DENCH</name>
<feature type="region of interest" description="Disordered" evidence="1">
    <location>
        <begin position="39"/>
        <end position="62"/>
    </location>
</feature>